<keyword evidence="7 9" id="KW-0472">Membrane</keyword>
<dbReference type="EMBL" id="DQAY01000179">
    <property type="protein sequence ID" value="HCO26832.1"/>
    <property type="molecule type" value="Genomic_DNA"/>
</dbReference>
<dbReference type="SUPFAM" id="SSF48452">
    <property type="entry name" value="TPR-like"/>
    <property type="match status" value="1"/>
</dbReference>
<organism evidence="11 12">
    <name type="scientific">Gimesia maris</name>
    <dbReference type="NCBI Taxonomy" id="122"/>
    <lineage>
        <taxon>Bacteria</taxon>
        <taxon>Pseudomonadati</taxon>
        <taxon>Planctomycetota</taxon>
        <taxon>Planctomycetia</taxon>
        <taxon>Planctomycetales</taxon>
        <taxon>Planctomycetaceae</taxon>
        <taxon>Gimesia</taxon>
    </lineage>
</organism>
<dbReference type="Proteomes" id="UP000263642">
    <property type="component" value="Unassembled WGS sequence"/>
</dbReference>
<dbReference type="PROSITE" id="PS50005">
    <property type="entry name" value="TPR"/>
    <property type="match status" value="1"/>
</dbReference>
<keyword evidence="5 9" id="KW-0812">Transmembrane</keyword>
<evidence type="ECO:0000256" key="6">
    <source>
        <dbReference type="ARBA" id="ARBA00022989"/>
    </source>
</evidence>
<feature type="transmembrane region" description="Helical" evidence="9">
    <location>
        <begin position="15"/>
        <end position="37"/>
    </location>
</feature>
<keyword evidence="6 9" id="KW-1133">Transmembrane helix</keyword>
<feature type="transmembrane region" description="Helical" evidence="9">
    <location>
        <begin position="122"/>
        <end position="140"/>
    </location>
</feature>
<feature type="transmembrane region" description="Helical" evidence="9">
    <location>
        <begin position="92"/>
        <end position="110"/>
    </location>
</feature>
<dbReference type="PANTHER" id="PTHR33908">
    <property type="entry name" value="MANNOSYLTRANSFERASE YKCB-RELATED"/>
    <property type="match status" value="1"/>
</dbReference>
<dbReference type="GO" id="GO:0009103">
    <property type="term" value="P:lipopolysaccharide biosynthetic process"/>
    <property type="evidence" value="ECO:0007669"/>
    <property type="project" value="UniProtKB-ARBA"/>
</dbReference>
<evidence type="ECO:0000256" key="7">
    <source>
        <dbReference type="ARBA" id="ARBA00023136"/>
    </source>
</evidence>
<dbReference type="PANTHER" id="PTHR33908:SF11">
    <property type="entry name" value="MEMBRANE PROTEIN"/>
    <property type="match status" value="1"/>
</dbReference>
<comment type="subcellular location">
    <subcellularLocation>
        <location evidence="1">Cell membrane</location>
        <topology evidence="1">Multi-pass membrane protein</topology>
    </subcellularLocation>
</comment>
<evidence type="ECO:0000256" key="5">
    <source>
        <dbReference type="ARBA" id="ARBA00022692"/>
    </source>
</evidence>
<dbReference type="GO" id="GO:0005886">
    <property type="term" value="C:plasma membrane"/>
    <property type="evidence" value="ECO:0007669"/>
    <property type="project" value="UniProtKB-SubCell"/>
</dbReference>
<dbReference type="GO" id="GO:0016763">
    <property type="term" value="F:pentosyltransferase activity"/>
    <property type="evidence" value="ECO:0007669"/>
    <property type="project" value="TreeGrafter"/>
</dbReference>
<sequence>MVLKSKDNSKPGTGWWQGAGIYCLALCVRLFYLVSYLDSPLAGHYRTDHQFYRDWGLDLSQGTADATAAFSQGPLYAYVLGFWYWLFDSPETLILTLQALIGSGTCLLIYASAQRLFTQRVALIAGILIAGFGPLVFYDVMLMKTFLSPFFTALILYACLRFREQQHLLWLWLAGLSVGLAVLVRENHILLTFPVLLFLWQSSGADRAAKRLRYQSVLIFSCACAIMLVPVSIRNTLVTGEFVAVTTGGGEVFYMAQGPDANGYYSPPPFIRTHPLFEHADFRLEARQRTGQLTLSPAACSRYWFWQGMKYAAANPLRTLKLTLIKLQILLNDYEVPDSAYFQTTREFIAPLAYLPTFGLFSGLGCLGLIVSFPRRKQLILPMGLLLAHLISILLIYNFGRFRAGMLPLWILFAAAGIDWLWSAWTRPAENRWPRLAAVPFVILTTLFCMLPQSGRIQAGYPEDEAAYYQFLQSRQQILQQVNRLKKQVGSDDTGEAIQLASALMQLERFHEARDLLQPFAGKYPDNLQIQRFLGSILTQTREWQAAITHLEQAHKLDPDDAEICNNLGSAYEKAAETSQQDNTVELFETAARFWQKALRLDPRNSFARYNLARNKIRLEQHSEALADLNQLLEERPEFELAEQGLEPLVMSPDSNLTAEEFQAAARNLEQLARFYEQTGRKPFQKHALLLAEIARRRSGVQN</sequence>
<feature type="transmembrane region" description="Helical" evidence="9">
    <location>
        <begin position="212"/>
        <end position="233"/>
    </location>
</feature>
<evidence type="ECO:0000256" key="9">
    <source>
        <dbReference type="SAM" id="Phobius"/>
    </source>
</evidence>
<name>A0A3D3RFH5_9PLAN</name>
<gene>
    <name evidence="11" type="ORF">DIT97_28890</name>
</gene>
<evidence type="ECO:0000256" key="4">
    <source>
        <dbReference type="ARBA" id="ARBA00022679"/>
    </source>
</evidence>
<dbReference type="Gene3D" id="1.25.40.10">
    <property type="entry name" value="Tetratricopeptide repeat domain"/>
    <property type="match status" value="2"/>
</dbReference>
<evidence type="ECO:0000313" key="12">
    <source>
        <dbReference type="Proteomes" id="UP000263642"/>
    </source>
</evidence>
<dbReference type="InterPro" id="IPR050297">
    <property type="entry name" value="LipidA_mod_glycosyltrf_83"/>
</dbReference>
<feature type="repeat" description="TPR" evidence="8">
    <location>
        <begin position="528"/>
        <end position="561"/>
    </location>
</feature>
<reference evidence="11 12" key="1">
    <citation type="journal article" date="2018" name="Nat. Biotechnol.">
        <title>A standardized bacterial taxonomy based on genome phylogeny substantially revises the tree of life.</title>
        <authorList>
            <person name="Parks D.H."/>
            <person name="Chuvochina M."/>
            <person name="Waite D.W."/>
            <person name="Rinke C."/>
            <person name="Skarshewski A."/>
            <person name="Chaumeil P.A."/>
            <person name="Hugenholtz P."/>
        </authorList>
    </citation>
    <scope>NUCLEOTIDE SEQUENCE [LARGE SCALE GENOMIC DNA]</scope>
    <source>
        <strain evidence="11">UBA9375</strain>
    </source>
</reference>
<evidence type="ECO:0000256" key="1">
    <source>
        <dbReference type="ARBA" id="ARBA00004651"/>
    </source>
</evidence>
<dbReference type="SMART" id="SM00028">
    <property type="entry name" value="TPR"/>
    <property type="match status" value="3"/>
</dbReference>
<dbReference type="Pfam" id="PF13414">
    <property type="entry name" value="TPR_11"/>
    <property type="match status" value="1"/>
</dbReference>
<keyword evidence="2" id="KW-1003">Cell membrane</keyword>
<comment type="caution">
    <text evidence="11">The sequence shown here is derived from an EMBL/GenBank/DDBJ whole genome shotgun (WGS) entry which is preliminary data.</text>
</comment>
<evidence type="ECO:0000256" key="3">
    <source>
        <dbReference type="ARBA" id="ARBA00022676"/>
    </source>
</evidence>
<feature type="transmembrane region" description="Helical" evidence="9">
    <location>
        <begin position="169"/>
        <end position="200"/>
    </location>
</feature>
<feature type="domain" description="Glycosyltransferase RgtA/B/C/D-like" evidence="10">
    <location>
        <begin position="72"/>
        <end position="221"/>
    </location>
</feature>
<keyword evidence="3" id="KW-0328">Glycosyltransferase</keyword>
<feature type="transmembrane region" description="Helical" evidence="9">
    <location>
        <begin position="66"/>
        <end position="86"/>
    </location>
</feature>
<dbReference type="InterPro" id="IPR019734">
    <property type="entry name" value="TPR_rpt"/>
</dbReference>
<dbReference type="InterPro" id="IPR038731">
    <property type="entry name" value="RgtA/B/C-like"/>
</dbReference>
<feature type="transmembrane region" description="Helical" evidence="9">
    <location>
        <begin position="407"/>
        <end position="426"/>
    </location>
</feature>
<feature type="transmembrane region" description="Helical" evidence="9">
    <location>
        <begin position="432"/>
        <end position="451"/>
    </location>
</feature>
<dbReference type="Pfam" id="PF13231">
    <property type="entry name" value="PMT_2"/>
    <property type="match status" value="1"/>
</dbReference>
<dbReference type="AlphaFoldDB" id="A0A3D3RFH5"/>
<evidence type="ECO:0000313" key="11">
    <source>
        <dbReference type="EMBL" id="HCO26832.1"/>
    </source>
</evidence>
<protein>
    <recommendedName>
        <fullName evidence="10">Glycosyltransferase RgtA/B/C/D-like domain-containing protein</fullName>
    </recommendedName>
</protein>
<evidence type="ECO:0000256" key="8">
    <source>
        <dbReference type="PROSITE-ProRule" id="PRU00339"/>
    </source>
</evidence>
<evidence type="ECO:0000256" key="2">
    <source>
        <dbReference type="ARBA" id="ARBA00022475"/>
    </source>
</evidence>
<feature type="transmembrane region" description="Helical" evidence="9">
    <location>
        <begin position="352"/>
        <end position="373"/>
    </location>
</feature>
<keyword evidence="8" id="KW-0802">TPR repeat</keyword>
<feature type="transmembrane region" description="Helical" evidence="9">
    <location>
        <begin position="379"/>
        <end position="400"/>
    </location>
</feature>
<accession>A0A3D3RFH5</accession>
<keyword evidence="4" id="KW-0808">Transferase</keyword>
<evidence type="ECO:0000259" key="10">
    <source>
        <dbReference type="Pfam" id="PF13231"/>
    </source>
</evidence>
<dbReference type="InterPro" id="IPR011990">
    <property type="entry name" value="TPR-like_helical_dom_sf"/>
</dbReference>
<proteinExistence type="predicted"/>